<protein>
    <submittedName>
        <fullName evidence="1">Uncharacterized protein</fullName>
    </submittedName>
</protein>
<comment type="caution">
    <text evidence="1">The sequence shown here is derived from an EMBL/GenBank/DDBJ whole genome shotgun (WGS) entry which is preliminary data.</text>
</comment>
<dbReference type="EMBL" id="LDWR01000012">
    <property type="protein sequence ID" value="KML60893.1"/>
    <property type="molecule type" value="Genomic_DNA"/>
</dbReference>
<evidence type="ECO:0000313" key="2">
    <source>
        <dbReference type="Proteomes" id="UP000036338"/>
    </source>
</evidence>
<name>A0A0J5XAF4_BURCE</name>
<sequence length="266" mass="26456">MQTVAQKILVNPNPATGQQAGYQAAMAGRTLYVQSSDAGNVLTITLTDVFGNRETVQSVGAGAKLTPAAGFVAVTISTTADSNVAFIVTQGDIDIQLNQTTVNIGNGSGNPVPVAIVSEPGSPFPVTVTGTVAVSGATLTATNVGINNTTANPVPVQLHVSDITVPVLPALALTPATVTPVVVAAGATGAVLLAADATRRAVRFFNPASSAGPVAIVPAAADAYANGAIVLNPGDFWNETDAPGAAWYASTPAATGATVNLQTVKA</sequence>
<dbReference type="AlphaFoldDB" id="A0A0J5XAF4"/>
<accession>A0A0J5XAF4</accession>
<gene>
    <name evidence="1" type="ORF">VL15_07215</name>
</gene>
<reference evidence="1 2" key="1">
    <citation type="submission" date="2015-05" db="EMBL/GenBank/DDBJ databases">
        <title>Draft genome of Burkholderia cepacia LK29.</title>
        <authorList>
            <person name="Chan X.Y."/>
        </authorList>
    </citation>
    <scope>NUCLEOTIDE SEQUENCE [LARGE SCALE GENOMIC DNA]</scope>
    <source>
        <strain evidence="1 2">LK29</strain>
    </source>
</reference>
<organism evidence="1 2">
    <name type="scientific">Burkholderia cepacia</name>
    <name type="common">Pseudomonas cepacia</name>
    <dbReference type="NCBI Taxonomy" id="292"/>
    <lineage>
        <taxon>Bacteria</taxon>
        <taxon>Pseudomonadati</taxon>
        <taxon>Pseudomonadota</taxon>
        <taxon>Betaproteobacteria</taxon>
        <taxon>Burkholderiales</taxon>
        <taxon>Burkholderiaceae</taxon>
        <taxon>Burkholderia</taxon>
        <taxon>Burkholderia cepacia complex</taxon>
    </lineage>
</organism>
<dbReference type="RefSeq" id="WP_048244397.1">
    <property type="nucleotide sequence ID" value="NZ_LDWR01000012.1"/>
</dbReference>
<proteinExistence type="predicted"/>
<evidence type="ECO:0000313" key="1">
    <source>
        <dbReference type="EMBL" id="KML60893.1"/>
    </source>
</evidence>
<dbReference type="Proteomes" id="UP000036338">
    <property type="component" value="Unassembled WGS sequence"/>
</dbReference>
<dbReference type="PATRIC" id="fig|292.27.peg.830"/>